<dbReference type="InterPro" id="IPR012186">
    <property type="entry name" value="Ade-mod_methylase_MStsI"/>
</dbReference>
<dbReference type="EMBL" id="CP065938">
    <property type="protein sequence ID" value="UWX05338.1"/>
    <property type="molecule type" value="Genomic_DNA"/>
</dbReference>
<evidence type="ECO:0000256" key="1">
    <source>
        <dbReference type="ARBA" id="ARBA00006594"/>
    </source>
</evidence>
<dbReference type="InterPro" id="IPR002052">
    <property type="entry name" value="DNA_methylase_N6_adenine_CS"/>
</dbReference>
<dbReference type="PANTHER" id="PTHR30481:SF3">
    <property type="entry name" value="DNA ADENINE METHYLASE"/>
    <property type="match status" value="1"/>
</dbReference>
<evidence type="ECO:0000313" key="8">
    <source>
        <dbReference type="EMBL" id="UWX05338.1"/>
    </source>
</evidence>
<evidence type="ECO:0000256" key="5">
    <source>
        <dbReference type="ARBA" id="ARBA00022691"/>
    </source>
</evidence>
<keyword evidence="9" id="KW-1185">Reference proteome</keyword>
<dbReference type="SUPFAM" id="SSF53335">
    <property type="entry name" value="S-adenosyl-L-methionine-dependent methyltransferases"/>
    <property type="match status" value="2"/>
</dbReference>
<keyword evidence="3 7" id="KW-0489">Methyltransferase</keyword>
<protein>
    <recommendedName>
        <fullName evidence="2 7">Site-specific DNA-methyltransferase (adenine-specific)</fullName>
        <ecNumber evidence="2 7">2.1.1.72</ecNumber>
    </recommendedName>
</protein>
<gene>
    <name evidence="8" type="ORF">JBF11_07740</name>
</gene>
<dbReference type="EC" id="2.1.1.72" evidence="2 7"/>
<comment type="catalytic activity">
    <reaction evidence="6 7">
        <text>a 2'-deoxyadenosine in DNA + S-adenosyl-L-methionine = an N(6)-methyl-2'-deoxyadenosine in DNA + S-adenosyl-L-homocysteine + H(+)</text>
        <dbReference type="Rhea" id="RHEA:15197"/>
        <dbReference type="Rhea" id="RHEA-COMP:12418"/>
        <dbReference type="Rhea" id="RHEA-COMP:12419"/>
        <dbReference type="ChEBI" id="CHEBI:15378"/>
        <dbReference type="ChEBI" id="CHEBI:57856"/>
        <dbReference type="ChEBI" id="CHEBI:59789"/>
        <dbReference type="ChEBI" id="CHEBI:90615"/>
        <dbReference type="ChEBI" id="CHEBI:90616"/>
        <dbReference type="EC" id="2.1.1.72"/>
    </reaction>
</comment>
<keyword evidence="5 7" id="KW-0949">S-adenosyl-L-methionine</keyword>
<dbReference type="RefSeq" id="WP_334314914.1">
    <property type="nucleotide sequence ID" value="NZ_CP065938.1"/>
</dbReference>
<reference evidence="8" key="1">
    <citation type="submission" date="2020-12" db="EMBL/GenBank/DDBJ databases">
        <title>Taurinivorans muris gen. nov., sp. nov., fundamental and realized metabolic niche of a ubiquitous sulfidogenic bacterium in the murine intestine.</title>
        <authorList>
            <person name="Ye H."/>
            <person name="Hanson B.T."/>
            <person name="Loy A."/>
        </authorList>
    </citation>
    <scope>NUCLEOTIDE SEQUENCE</scope>
    <source>
        <strain evidence="8">LT0009</strain>
    </source>
</reference>
<dbReference type="InterPro" id="IPR023095">
    <property type="entry name" value="Ade_MeTrfase_dom_2"/>
</dbReference>
<dbReference type="PIRSF" id="PIRSF036638">
    <property type="entry name" value="M_m6A_StsI"/>
    <property type="match status" value="1"/>
</dbReference>
<dbReference type="Gene3D" id="1.10.1020.10">
    <property type="entry name" value="Adenine-specific Methyltransferase, Domain 2"/>
    <property type="match status" value="1"/>
</dbReference>
<evidence type="ECO:0000256" key="3">
    <source>
        <dbReference type="ARBA" id="ARBA00022603"/>
    </source>
</evidence>
<name>A0ABY5Y028_9BACT</name>
<dbReference type="NCBIfam" id="TIGR00571">
    <property type="entry name" value="dam"/>
    <property type="match status" value="1"/>
</dbReference>
<dbReference type="InterPro" id="IPR012327">
    <property type="entry name" value="MeTrfase_D12"/>
</dbReference>
<organism evidence="8 9">
    <name type="scientific">Taurinivorans muris</name>
    <dbReference type="NCBI Taxonomy" id="2787751"/>
    <lineage>
        <taxon>Bacteria</taxon>
        <taxon>Pseudomonadati</taxon>
        <taxon>Thermodesulfobacteriota</taxon>
        <taxon>Desulfovibrionia</taxon>
        <taxon>Desulfovibrionales</taxon>
        <taxon>Desulfovibrionaceae</taxon>
        <taxon>Taurinivorans</taxon>
    </lineage>
</organism>
<keyword evidence="4 7" id="KW-0808">Transferase</keyword>
<accession>A0ABY5Y028</accession>
<dbReference type="PROSITE" id="PS00092">
    <property type="entry name" value="N6_MTASE"/>
    <property type="match status" value="2"/>
</dbReference>
<evidence type="ECO:0000256" key="4">
    <source>
        <dbReference type="ARBA" id="ARBA00022679"/>
    </source>
</evidence>
<dbReference type="GO" id="GO:0032259">
    <property type="term" value="P:methylation"/>
    <property type="evidence" value="ECO:0007669"/>
    <property type="project" value="UniProtKB-KW"/>
</dbReference>
<proteinExistence type="inferred from homology"/>
<dbReference type="Pfam" id="PF02086">
    <property type="entry name" value="MethyltransfD12"/>
    <property type="match status" value="2"/>
</dbReference>
<dbReference type="GO" id="GO:0009007">
    <property type="term" value="F:site-specific DNA-methyltransferase (adenine-specific) activity"/>
    <property type="evidence" value="ECO:0007669"/>
    <property type="project" value="UniProtKB-EC"/>
</dbReference>
<dbReference type="InterPro" id="IPR029063">
    <property type="entry name" value="SAM-dependent_MTases_sf"/>
</dbReference>
<evidence type="ECO:0000313" key="9">
    <source>
        <dbReference type="Proteomes" id="UP001058120"/>
    </source>
</evidence>
<evidence type="ECO:0000256" key="6">
    <source>
        <dbReference type="ARBA" id="ARBA00047942"/>
    </source>
</evidence>
<comment type="similarity">
    <text evidence="1 7">Belongs to the N(4)/N(6)-methyltransferase family.</text>
</comment>
<dbReference type="Proteomes" id="UP001058120">
    <property type="component" value="Chromosome"/>
</dbReference>
<evidence type="ECO:0000256" key="2">
    <source>
        <dbReference type="ARBA" id="ARBA00011900"/>
    </source>
</evidence>
<dbReference type="PRINTS" id="PR00505">
    <property type="entry name" value="D12N6MTFRASE"/>
</dbReference>
<evidence type="ECO:0000256" key="7">
    <source>
        <dbReference type="RuleBase" id="RU361257"/>
    </source>
</evidence>
<dbReference type="PANTHER" id="PTHR30481">
    <property type="entry name" value="DNA ADENINE METHYLASE"/>
    <property type="match status" value="1"/>
</dbReference>
<dbReference type="Gene3D" id="3.40.50.150">
    <property type="entry name" value="Vaccinia Virus protein VP39"/>
    <property type="match status" value="3"/>
</dbReference>
<sequence>MLSLLENQKIYKTTQIHNRRYLGNKYKLLPTIKHIVKKECFSINSVADIFTGTGVVASAFMDKQIITNDLLYSNYISNIAWFSNQEFNKKRIIEFIQYYNSIQPTEENYMTQNFSDTYFSHEICAKIGYIREHIEKNYHIGIINERERAILITSLLYAMDRIANTCGHYDAYIKDGNFSKELELAVPEVSSCNNKNNQCYNKDANLLVKEIYADLVYIDPPYNSRQYCDTYHLLENVAKWEKPEVFGVAKKMDRSHLKSEYCTQNAAKILEELIENINAKYILFSYNNMASKGNDRSNAKISDEDILRILQKKGTVKVFTENYRAFTTGKSNIQENAERLFLCICFEQKKIASPMNYTGGKFKLLSQILPLFPKKIHTFVDLFCGGCNVGINVTAEQYIFNDSNQEIMGLYSILQKTPIQQILTSVINIINQYGLSSSASYGYAHYGCDSSSGLGKYNKEAFNRLRTDFNLLQQKDYHYYIMLFVLIVYSFNHQIRFNSKGQFNLPVGKRDFNKKIQKKLVDFMQAVQKKDCSFTTYSFLDFDISCLTKDDFVYVDPPYLISCASYNENGGWTEQNEKELLLFLEKLDTRGIRFALSNVLRNKGKENTLLCDWLKEHKHIQTIPLQYTYANSNYHTKDKSGNCEEVLIINY</sequence>